<evidence type="ECO:0000256" key="2">
    <source>
        <dbReference type="ARBA" id="ARBA00022723"/>
    </source>
</evidence>
<keyword evidence="5" id="KW-0482">Metalloprotease</keyword>
<dbReference type="GO" id="GO:0008237">
    <property type="term" value="F:metallopeptidase activity"/>
    <property type="evidence" value="ECO:0007669"/>
    <property type="project" value="UniProtKB-KW"/>
</dbReference>
<dbReference type="Pfam" id="PF20582">
    <property type="entry name" value="UPF0758_N"/>
    <property type="match status" value="1"/>
</dbReference>
<organism evidence="8 9">
    <name type="scientific">Kingella potus</name>
    <dbReference type="NCBI Taxonomy" id="265175"/>
    <lineage>
        <taxon>Bacteria</taxon>
        <taxon>Pseudomonadati</taxon>
        <taxon>Pseudomonadota</taxon>
        <taxon>Betaproteobacteria</taxon>
        <taxon>Neisseriales</taxon>
        <taxon>Neisseriaceae</taxon>
        <taxon>Kingella</taxon>
    </lineage>
</organism>
<dbReference type="NCBIfam" id="TIGR00608">
    <property type="entry name" value="radc"/>
    <property type="match status" value="1"/>
</dbReference>
<gene>
    <name evidence="8" type="ORF">NCTC13336_01149</name>
</gene>
<keyword evidence="3" id="KW-0378">Hydrolase</keyword>
<dbReference type="PROSITE" id="PS50249">
    <property type="entry name" value="MPN"/>
    <property type="match status" value="1"/>
</dbReference>
<proteinExistence type="inferred from homology"/>
<dbReference type="Gene3D" id="3.40.140.10">
    <property type="entry name" value="Cytidine Deaminase, domain 2"/>
    <property type="match status" value="1"/>
</dbReference>
<dbReference type="Pfam" id="PF04002">
    <property type="entry name" value="RadC"/>
    <property type="match status" value="1"/>
</dbReference>
<evidence type="ECO:0000313" key="9">
    <source>
        <dbReference type="Proteomes" id="UP000254293"/>
    </source>
</evidence>
<evidence type="ECO:0000313" key="8">
    <source>
        <dbReference type="EMBL" id="STR00925.1"/>
    </source>
</evidence>
<dbReference type="AlphaFoldDB" id="A0A377R1M5"/>
<dbReference type="SUPFAM" id="SSF102712">
    <property type="entry name" value="JAB1/MPN domain"/>
    <property type="match status" value="1"/>
</dbReference>
<dbReference type="RefSeq" id="WP_115308127.1">
    <property type="nucleotide sequence ID" value="NZ_UGJJ01000001.1"/>
</dbReference>
<dbReference type="CDD" id="cd08071">
    <property type="entry name" value="MPN_DUF2466"/>
    <property type="match status" value="1"/>
</dbReference>
<dbReference type="GO" id="GO:0006508">
    <property type="term" value="P:proteolysis"/>
    <property type="evidence" value="ECO:0007669"/>
    <property type="project" value="UniProtKB-KW"/>
</dbReference>
<dbReference type="NCBIfam" id="NF000642">
    <property type="entry name" value="PRK00024.1"/>
    <property type="match status" value="1"/>
</dbReference>
<name>A0A377R1M5_9NEIS</name>
<dbReference type="GO" id="GO:0046872">
    <property type="term" value="F:metal ion binding"/>
    <property type="evidence" value="ECO:0007669"/>
    <property type="project" value="UniProtKB-KW"/>
</dbReference>
<dbReference type="OrthoDB" id="9804482at2"/>
<protein>
    <submittedName>
        <fullName evidence="8">DNA repair protein RadC</fullName>
    </submittedName>
</protein>
<dbReference type="InterPro" id="IPR037518">
    <property type="entry name" value="MPN"/>
</dbReference>
<keyword evidence="4" id="KW-0862">Zinc</keyword>
<evidence type="ECO:0000256" key="1">
    <source>
        <dbReference type="ARBA" id="ARBA00022670"/>
    </source>
</evidence>
<comment type="similarity">
    <text evidence="6">Belongs to the UPF0758 family.</text>
</comment>
<evidence type="ECO:0000259" key="7">
    <source>
        <dbReference type="PROSITE" id="PS50249"/>
    </source>
</evidence>
<dbReference type="InterPro" id="IPR046778">
    <property type="entry name" value="UPF0758_N"/>
</dbReference>
<evidence type="ECO:0000256" key="4">
    <source>
        <dbReference type="ARBA" id="ARBA00022833"/>
    </source>
</evidence>
<evidence type="ECO:0000256" key="6">
    <source>
        <dbReference type="RuleBase" id="RU003797"/>
    </source>
</evidence>
<dbReference type="InterPro" id="IPR010994">
    <property type="entry name" value="RuvA_2-like"/>
</dbReference>
<sequence>MSIKDWPEGERPREKLSAFGAAALSDAELLAVLLRTGIKGMSAVDLARYLLNEFGSLGRLMSAPERELVRHKGMGRAGFTQFAVVREIGRRVLAEELREGEPMSDPQTAAGFLRLQLGHERVEVSLALLLNSRNRLIDCVELSRGTVAENAVYVREIVKLALDRYASALILAHNHPGGSPEPSAADIAFTGRLKQALELVDVRLLDHFIITAQRAVSFSERGLV</sequence>
<keyword evidence="2" id="KW-0479">Metal-binding</keyword>
<keyword evidence="1" id="KW-0645">Protease</keyword>
<dbReference type="InterPro" id="IPR001405">
    <property type="entry name" value="UPF0758"/>
</dbReference>
<evidence type="ECO:0000256" key="3">
    <source>
        <dbReference type="ARBA" id="ARBA00022801"/>
    </source>
</evidence>
<dbReference type="EMBL" id="UGJJ01000001">
    <property type="protein sequence ID" value="STR00925.1"/>
    <property type="molecule type" value="Genomic_DNA"/>
</dbReference>
<dbReference type="PANTHER" id="PTHR30471:SF3">
    <property type="entry name" value="UPF0758 PROTEIN YEES-RELATED"/>
    <property type="match status" value="1"/>
</dbReference>
<dbReference type="PANTHER" id="PTHR30471">
    <property type="entry name" value="DNA REPAIR PROTEIN RADC"/>
    <property type="match status" value="1"/>
</dbReference>
<dbReference type="InterPro" id="IPR025657">
    <property type="entry name" value="RadC_JAB"/>
</dbReference>
<evidence type="ECO:0000256" key="5">
    <source>
        <dbReference type="ARBA" id="ARBA00023049"/>
    </source>
</evidence>
<keyword evidence="9" id="KW-1185">Reference proteome</keyword>
<feature type="domain" description="MPN" evidence="7">
    <location>
        <begin position="102"/>
        <end position="224"/>
    </location>
</feature>
<dbReference type="Proteomes" id="UP000254293">
    <property type="component" value="Unassembled WGS sequence"/>
</dbReference>
<reference evidence="8 9" key="1">
    <citation type="submission" date="2018-06" db="EMBL/GenBank/DDBJ databases">
        <authorList>
            <consortium name="Pathogen Informatics"/>
            <person name="Doyle S."/>
        </authorList>
    </citation>
    <scope>NUCLEOTIDE SEQUENCE [LARGE SCALE GENOMIC DNA]</scope>
    <source>
        <strain evidence="8 9">NCTC13336</strain>
    </source>
</reference>
<dbReference type="SUPFAM" id="SSF47781">
    <property type="entry name" value="RuvA domain 2-like"/>
    <property type="match status" value="1"/>
</dbReference>
<accession>A0A377R1M5</accession>